<proteinExistence type="predicted"/>
<evidence type="ECO:0000313" key="2">
    <source>
        <dbReference type="Proteomes" id="UP000582643"/>
    </source>
</evidence>
<reference evidence="1 2" key="1">
    <citation type="submission" date="2020-08" db="EMBL/GenBank/DDBJ databases">
        <title>Genomic Encyclopedia of Type Strains, Phase III (KMG-III): the genomes of soil and plant-associated and newly described type strains.</title>
        <authorList>
            <person name="Whitman W."/>
        </authorList>
    </citation>
    <scope>NUCLEOTIDE SEQUENCE [LARGE SCALE GENOMIC DNA]</scope>
    <source>
        <strain evidence="1 2">SFB5A</strain>
    </source>
</reference>
<comment type="caution">
    <text evidence="1">The sequence shown here is derived from an EMBL/GenBank/DDBJ whole genome shotgun (WGS) entry which is preliminary data.</text>
</comment>
<sequence>MDSPDRMDAVVHALACPAPVSTGSGSYADQRLVACP</sequence>
<keyword evidence="2" id="KW-1185">Reference proteome</keyword>
<dbReference type="AlphaFoldDB" id="A0A7W7U806"/>
<accession>A0A7W7U806</accession>
<gene>
    <name evidence="1" type="ORF">GGE06_007572</name>
</gene>
<evidence type="ECO:0000313" key="1">
    <source>
        <dbReference type="EMBL" id="MBB4986604.1"/>
    </source>
</evidence>
<name>A0A7W7U806_9ACTN</name>
<protein>
    <submittedName>
        <fullName evidence="1">Uncharacterized protein</fullName>
    </submittedName>
</protein>
<dbReference type="EMBL" id="JACHJY010000013">
    <property type="protein sequence ID" value="MBB4986604.1"/>
    <property type="molecule type" value="Genomic_DNA"/>
</dbReference>
<organism evidence="1 2">
    <name type="scientific">Streptomyces nymphaeiformis</name>
    <dbReference type="NCBI Taxonomy" id="2663842"/>
    <lineage>
        <taxon>Bacteria</taxon>
        <taxon>Bacillati</taxon>
        <taxon>Actinomycetota</taxon>
        <taxon>Actinomycetes</taxon>
        <taxon>Kitasatosporales</taxon>
        <taxon>Streptomycetaceae</taxon>
        <taxon>Streptomyces</taxon>
    </lineage>
</organism>
<dbReference type="Proteomes" id="UP000582643">
    <property type="component" value="Unassembled WGS sequence"/>
</dbReference>